<sequence length="206" mass="23394">MISTQHPRGDYSVPSPRFAKGSAVSCARPTMQAFTYPVLHNLLKLISASLPNRLFHSGDAIRLQSTTFTVNIRLKSREWSILCIRKRNAIKHTGLVVSVVKLLTILCQYSERLQTDFNRFNDLSTKCQDKICLLFTGDEMPGYKRDSLQLSVISCLQAAYKQKRSQTQKGTSVIYPVDPGLCRYLSEARLYRYLTDGGPRCHCKRV</sequence>
<name>A0A482XJI8_LAOST</name>
<dbReference type="InParanoid" id="A0A482XJI8"/>
<organism evidence="1 2">
    <name type="scientific">Laodelphax striatellus</name>
    <name type="common">Small brown planthopper</name>
    <name type="synonym">Delphax striatella</name>
    <dbReference type="NCBI Taxonomy" id="195883"/>
    <lineage>
        <taxon>Eukaryota</taxon>
        <taxon>Metazoa</taxon>
        <taxon>Ecdysozoa</taxon>
        <taxon>Arthropoda</taxon>
        <taxon>Hexapoda</taxon>
        <taxon>Insecta</taxon>
        <taxon>Pterygota</taxon>
        <taxon>Neoptera</taxon>
        <taxon>Paraneoptera</taxon>
        <taxon>Hemiptera</taxon>
        <taxon>Auchenorrhyncha</taxon>
        <taxon>Fulgoroidea</taxon>
        <taxon>Delphacidae</taxon>
        <taxon>Criomorphinae</taxon>
        <taxon>Laodelphax</taxon>
    </lineage>
</organism>
<dbReference type="EMBL" id="QKKF02009095">
    <property type="protein sequence ID" value="RZF45441.1"/>
    <property type="molecule type" value="Genomic_DNA"/>
</dbReference>
<gene>
    <name evidence="1" type="ORF">LSTR_LSTR009312</name>
</gene>
<evidence type="ECO:0000313" key="2">
    <source>
        <dbReference type="Proteomes" id="UP000291343"/>
    </source>
</evidence>
<dbReference type="AlphaFoldDB" id="A0A482XJI8"/>
<dbReference type="Proteomes" id="UP000291343">
    <property type="component" value="Unassembled WGS sequence"/>
</dbReference>
<evidence type="ECO:0000313" key="1">
    <source>
        <dbReference type="EMBL" id="RZF45441.1"/>
    </source>
</evidence>
<accession>A0A482XJI8</accession>
<reference evidence="1 2" key="1">
    <citation type="journal article" date="2017" name="Gigascience">
        <title>Genome sequence of the small brown planthopper, Laodelphax striatellus.</title>
        <authorList>
            <person name="Zhu J."/>
            <person name="Jiang F."/>
            <person name="Wang X."/>
            <person name="Yang P."/>
            <person name="Bao Y."/>
            <person name="Zhao W."/>
            <person name="Wang W."/>
            <person name="Lu H."/>
            <person name="Wang Q."/>
            <person name="Cui N."/>
            <person name="Li J."/>
            <person name="Chen X."/>
            <person name="Luo L."/>
            <person name="Yu J."/>
            <person name="Kang L."/>
            <person name="Cui F."/>
        </authorList>
    </citation>
    <scope>NUCLEOTIDE SEQUENCE [LARGE SCALE GENOMIC DNA]</scope>
    <source>
        <strain evidence="1">Lst14</strain>
    </source>
</reference>
<protein>
    <submittedName>
        <fullName evidence="1">Uncharacterized protein</fullName>
    </submittedName>
</protein>
<comment type="caution">
    <text evidence="1">The sequence shown here is derived from an EMBL/GenBank/DDBJ whole genome shotgun (WGS) entry which is preliminary data.</text>
</comment>
<keyword evidence="2" id="KW-1185">Reference proteome</keyword>
<proteinExistence type="predicted"/>